<feature type="region of interest" description="Disordered" evidence="15">
    <location>
        <begin position="284"/>
        <end position="326"/>
    </location>
</feature>
<comment type="function">
    <text evidence="12 14">Component of the PEX13-PEX14 docking complex, a translocon channel that specifically mediates the import of peroxisomal cargo proteins bound to PEX5 receptor. The PEX13-PEX14 docking complex forms a large import pore which can be opened to a diameter of about 9 nm. Mechanistically, PEX5 receptor along with cargo proteins associates with the PEX14 subunit of the PEX13-PEX14 docking complex in the cytosol, leading to the insertion of the receptor into the organelle membrane with the concomitant translocation of the cargo into the peroxisome matrix.</text>
</comment>
<evidence type="ECO:0000256" key="2">
    <source>
        <dbReference type="ARBA" id="ARBA00005443"/>
    </source>
</evidence>
<dbReference type="GO" id="GO:1990429">
    <property type="term" value="C:peroxisomal importomer complex"/>
    <property type="evidence" value="ECO:0007669"/>
    <property type="project" value="TreeGrafter"/>
</dbReference>
<comment type="subcellular location">
    <subcellularLocation>
        <location evidence="1">Peroxisome membrane</location>
        <topology evidence="1">Single-pass membrane protein</topology>
    </subcellularLocation>
</comment>
<dbReference type="InterPro" id="IPR025655">
    <property type="entry name" value="PEX14"/>
</dbReference>
<keyword evidence="8 14" id="KW-0472">Membrane</keyword>
<evidence type="ECO:0000256" key="9">
    <source>
        <dbReference type="ARBA" id="ARBA00023140"/>
    </source>
</evidence>
<evidence type="ECO:0000256" key="1">
    <source>
        <dbReference type="ARBA" id="ARBA00004549"/>
    </source>
</evidence>
<evidence type="ECO:0000256" key="14">
    <source>
        <dbReference type="RuleBase" id="RU367032"/>
    </source>
</evidence>
<evidence type="ECO:0000256" key="6">
    <source>
        <dbReference type="ARBA" id="ARBA00022989"/>
    </source>
</evidence>
<dbReference type="PANTHER" id="PTHR23058:SF0">
    <property type="entry name" value="PEROXISOMAL MEMBRANE PROTEIN PEX14"/>
    <property type="match status" value="1"/>
</dbReference>
<comment type="similarity">
    <text evidence="2 14">Belongs to the peroxin-14 family.</text>
</comment>
<evidence type="ECO:0000256" key="7">
    <source>
        <dbReference type="ARBA" id="ARBA00023010"/>
    </source>
</evidence>
<protein>
    <recommendedName>
        <fullName evidence="10 14">Peroxisomal membrane protein PEX14</fullName>
    </recommendedName>
    <alternativeName>
        <fullName evidence="11 14">Peroxin-14</fullName>
    </alternativeName>
</protein>
<evidence type="ECO:0000256" key="10">
    <source>
        <dbReference type="ARBA" id="ARBA00029502"/>
    </source>
</evidence>
<feature type="compositionally biased region" description="Polar residues" evidence="15">
    <location>
        <begin position="103"/>
        <end position="137"/>
    </location>
</feature>
<keyword evidence="6" id="KW-1133">Transmembrane helix</keyword>
<sequence>MDRPDQTSASPMAPQSQSPLENPPTPGSETKIPINGGTNAKIDAANETSEAPVLREDQVQNAINFLSHPKVRSSPVVHRRSFLEKKGLTKEEIDEAFRRVPDPSSNATNGQVYTTNTASQPKSLNTLQPQDPVQTPQPAGPPITVASASPSQQPRRFHLSHALVAAGVVAASGFGSAVLVKNVFIPRLKAWIKKVVAEEKESEEERKYFEGFMAALDVQVKEMKSMGDAIRRLESTRDDRFSEDKPIYENIMHTTGNVRSSPPPMLRESLTAANRNSYTEPWEVARSAQQRPSYSLQHETSEERLGSRIDDGYGPPPDRNVNGYDTSEPWWSKKNVRITEMETEEQQKQLHYGVESNERPKPRGWVPPQPPAIVMPGAADAIRRPKPLPPKQPTGDAQSVASSDDGKEGETRVPDSVTEADLNNTIPAGSSSQSGIQEESATALEVI</sequence>
<keyword evidence="7" id="KW-0811">Translocation</keyword>
<evidence type="ECO:0000259" key="17">
    <source>
        <dbReference type="Pfam" id="PF23020"/>
    </source>
</evidence>
<dbReference type="Pfam" id="PF04695">
    <property type="entry name" value="Pex14_N"/>
    <property type="match status" value="1"/>
</dbReference>
<dbReference type="InterPro" id="IPR036388">
    <property type="entry name" value="WH-like_DNA-bd_sf"/>
</dbReference>
<organism evidence="18 19">
    <name type="scientific">Zingiber officinale</name>
    <name type="common">Ginger</name>
    <name type="synonym">Amomum zingiber</name>
    <dbReference type="NCBI Taxonomy" id="94328"/>
    <lineage>
        <taxon>Eukaryota</taxon>
        <taxon>Viridiplantae</taxon>
        <taxon>Streptophyta</taxon>
        <taxon>Embryophyta</taxon>
        <taxon>Tracheophyta</taxon>
        <taxon>Spermatophyta</taxon>
        <taxon>Magnoliopsida</taxon>
        <taxon>Liliopsida</taxon>
        <taxon>Zingiberales</taxon>
        <taxon>Zingiberaceae</taxon>
        <taxon>Zingiber</taxon>
    </lineage>
</organism>
<evidence type="ECO:0000256" key="8">
    <source>
        <dbReference type="ARBA" id="ARBA00023136"/>
    </source>
</evidence>
<comment type="caution">
    <text evidence="18">The sequence shown here is derived from an EMBL/GenBank/DDBJ whole genome shotgun (WGS) entry which is preliminary data.</text>
</comment>
<evidence type="ECO:0000256" key="13">
    <source>
        <dbReference type="ARBA" id="ARBA00064754"/>
    </source>
</evidence>
<gene>
    <name evidence="18" type="ORF">ZIOFF_020571</name>
</gene>
<reference evidence="18 19" key="1">
    <citation type="submission" date="2020-08" db="EMBL/GenBank/DDBJ databases">
        <title>Plant Genome Project.</title>
        <authorList>
            <person name="Zhang R.-G."/>
        </authorList>
    </citation>
    <scope>NUCLEOTIDE SEQUENCE [LARGE SCALE GENOMIC DNA]</scope>
    <source>
        <tissue evidence="18">Rhizome</tissue>
    </source>
</reference>
<dbReference type="InterPro" id="IPR054154">
    <property type="entry name" value="PEX14-like_M_plants"/>
</dbReference>
<keyword evidence="5 14" id="KW-0653">Protein transport</keyword>
<comment type="subunit">
    <text evidence="13">Interacts with PEX13; forming the PEX13-PEX14 docking complex. Interacts with PEX5 (via WxxxF/Y motifs).</text>
</comment>
<evidence type="ECO:0000256" key="4">
    <source>
        <dbReference type="ARBA" id="ARBA00022692"/>
    </source>
</evidence>
<dbReference type="InterPro" id="IPR006785">
    <property type="entry name" value="Pex14_N"/>
</dbReference>
<dbReference type="GO" id="GO:0005102">
    <property type="term" value="F:signaling receptor binding"/>
    <property type="evidence" value="ECO:0007669"/>
    <property type="project" value="TreeGrafter"/>
</dbReference>
<dbReference type="GO" id="GO:0005778">
    <property type="term" value="C:peroxisomal membrane"/>
    <property type="evidence" value="ECO:0007669"/>
    <property type="project" value="UniProtKB-SubCell"/>
</dbReference>
<feature type="region of interest" description="Disordered" evidence="15">
    <location>
        <begin position="341"/>
        <end position="447"/>
    </location>
</feature>
<evidence type="ECO:0000256" key="15">
    <source>
        <dbReference type="SAM" id="MobiDB-lite"/>
    </source>
</evidence>
<feature type="compositionally biased region" description="Low complexity" evidence="15">
    <location>
        <begin position="428"/>
        <end position="441"/>
    </location>
</feature>
<evidence type="ECO:0000313" key="18">
    <source>
        <dbReference type="EMBL" id="KAG6517191.1"/>
    </source>
</evidence>
<feature type="region of interest" description="Disordered" evidence="15">
    <location>
        <begin position="95"/>
        <end position="152"/>
    </location>
</feature>
<proteinExistence type="inferred from homology"/>
<dbReference type="GO" id="GO:0016560">
    <property type="term" value="P:protein import into peroxisome matrix, docking"/>
    <property type="evidence" value="ECO:0007669"/>
    <property type="project" value="UniProtKB-UniRule"/>
</dbReference>
<dbReference type="Proteomes" id="UP000734854">
    <property type="component" value="Unassembled WGS sequence"/>
</dbReference>
<feature type="compositionally biased region" description="Low complexity" evidence="15">
    <location>
        <begin position="8"/>
        <end position="19"/>
    </location>
</feature>
<dbReference type="FunFam" id="1.10.10.10:FF:000217">
    <property type="entry name" value="Peroxisomal membrane protein PEX14"/>
    <property type="match status" value="1"/>
</dbReference>
<feature type="region of interest" description="Disordered" evidence="15">
    <location>
        <begin position="1"/>
        <end position="53"/>
    </location>
</feature>
<dbReference type="Gene3D" id="1.10.10.10">
    <property type="entry name" value="Winged helix-like DNA-binding domain superfamily/Winged helix DNA-binding domain"/>
    <property type="match status" value="1"/>
</dbReference>
<evidence type="ECO:0000256" key="11">
    <source>
        <dbReference type="ARBA" id="ARBA00029691"/>
    </source>
</evidence>
<evidence type="ECO:0000256" key="12">
    <source>
        <dbReference type="ARBA" id="ARBA00053920"/>
    </source>
</evidence>
<name>A0A8J5HIM6_ZINOF</name>
<evidence type="ECO:0000313" key="19">
    <source>
        <dbReference type="Proteomes" id="UP000734854"/>
    </source>
</evidence>
<dbReference type="PANTHER" id="PTHR23058">
    <property type="entry name" value="PEROXISOMAL MEMBRANE PROTEIN PEX14"/>
    <property type="match status" value="1"/>
</dbReference>
<accession>A0A8J5HIM6</accession>
<dbReference type="EMBL" id="JACMSC010000006">
    <property type="protein sequence ID" value="KAG6517191.1"/>
    <property type="molecule type" value="Genomic_DNA"/>
</dbReference>
<feature type="compositionally biased region" description="Basic and acidic residues" evidence="15">
    <location>
        <begin position="404"/>
        <end position="413"/>
    </location>
</feature>
<feature type="compositionally biased region" description="Basic and acidic residues" evidence="15">
    <location>
        <begin position="299"/>
        <end position="311"/>
    </location>
</feature>
<feature type="domain" description="Peroxisomal membrane protein PEX14 central plants" evidence="17">
    <location>
        <begin position="156"/>
        <end position="204"/>
    </location>
</feature>
<keyword evidence="9 14" id="KW-0576">Peroxisome</keyword>
<evidence type="ECO:0000256" key="5">
    <source>
        <dbReference type="ARBA" id="ARBA00022927"/>
    </source>
</evidence>
<feature type="domain" description="Peroxisome membrane anchor protein Pex14p N-terminal" evidence="16">
    <location>
        <begin position="55"/>
        <end position="99"/>
    </location>
</feature>
<feature type="compositionally biased region" description="Polar residues" evidence="15">
    <location>
        <begin position="287"/>
        <end position="298"/>
    </location>
</feature>
<keyword evidence="4" id="KW-0812">Transmembrane</keyword>
<dbReference type="Pfam" id="PF23020">
    <property type="entry name" value="PEX14-like_2nd"/>
    <property type="match status" value="1"/>
</dbReference>
<evidence type="ECO:0000259" key="16">
    <source>
        <dbReference type="Pfam" id="PF04695"/>
    </source>
</evidence>
<evidence type="ECO:0000256" key="3">
    <source>
        <dbReference type="ARBA" id="ARBA00022448"/>
    </source>
</evidence>
<dbReference type="AlphaFoldDB" id="A0A8J5HIM6"/>
<keyword evidence="19" id="KW-1185">Reference proteome</keyword>
<keyword evidence="3 14" id="KW-0813">Transport</keyword>